<evidence type="ECO:0000313" key="2">
    <source>
        <dbReference type="Proteomes" id="UP000789920"/>
    </source>
</evidence>
<accession>A0ACA9SNH6</accession>
<sequence length="102" mass="11785">FSTAEPRLDPSSEIKMFIDDLNNYNKLVKQIEFTKNIRGILLDKLVISHQAAILMGLQSDEYTSIEFLQKRYDNLETMNIEVEGDDVILEQKEPIHLENADS</sequence>
<feature type="non-terminal residue" evidence="1">
    <location>
        <position position="1"/>
    </location>
</feature>
<organism evidence="1 2">
    <name type="scientific">Racocetra persica</name>
    <dbReference type="NCBI Taxonomy" id="160502"/>
    <lineage>
        <taxon>Eukaryota</taxon>
        <taxon>Fungi</taxon>
        <taxon>Fungi incertae sedis</taxon>
        <taxon>Mucoromycota</taxon>
        <taxon>Glomeromycotina</taxon>
        <taxon>Glomeromycetes</taxon>
        <taxon>Diversisporales</taxon>
        <taxon>Gigasporaceae</taxon>
        <taxon>Racocetra</taxon>
    </lineage>
</organism>
<gene>
    <name evidence="1" type="ORF">RPERSI_LOCUS32753</name>
</gene>
<dbReference type="Proteomes" id="UP000789920">
    <property type="component" value="Unassembled WGS sequence"/>
</dbReference>
<proteinExistence type="predicted"/>
<comment type="caution">
    <text evidence="1">The sequence shown here is derived from an EMBL/GenBank/DDBJ whole genome shotgun (WGS) entry which is preliminary data.</text>
</comment>
<keyword evidence="2" id="KW-1185">Reference proteome</keyword>
<feature type="non-terminal residue" evidence="1">
    <location>
        <position position="102"/>
    </location>
</feature>
<evidence type="ECO:0000313" key="1">
    <source>
        <dbReference type="EMBL" id="CAG8843418.1"/>
    </source>
</evidence>
<reference evidence="1" key="1">
    <citation type="submission" date="2021-06" db="EMBL/GenBank/DDBJ databases">
        <authorList>
            <person name="Kallberg Y."/>
            <person name="Tangrot J."/>
            <person name="Rosling A."/>
        </authorList>
    </citation>
    <scope>NUCLEOTIDE SEQUENCE</scope>
    <source>
        <strain evidence="1">MA461A</strain>
    </source>
</reference>
<name>A0ACA9SNH6_9GLOM</name>
<protein>
    <submittedName>
        <fullName evidence="1">29727_t:CDS:1</fullName>
    </submittedName>
</protein>
<dbReference type="EMBL" id="CAJVQC010138303">
    <property type="protein sequence ID" value="CAG8843418.1"/>
    <property type="molecule type" value="Genomic_DNA"/>
</dbReference>